<accession>A0A838CWU7</accession>
<reference evidence="1 2" key="1">
    <citation type="journal article" date="2004" name="Extremophiles">
        <title>Halobacillus locisalis sp. nov., a halophilic bacterium isolated from a marine solar saltern of the Yellow Sea in Korea.</title>
        <authorList>
            <person name="Yoon J.H."/>
            <person name="Kang K.H."/>
            <person name="Oh T.K."/>
            <person name="Park Y.H."/>
        </authorList>
    </citation>
    <scope>NUCLEOTIDE SEQUENCE [LARGE SCALE GENOMIC DNA]</scope>
    <source>
        <strain evidence="1 2">KCTC 3788</strain>
    </source>
</reference>
<dbReference type="EMBL" id="JACEFG010000003">
    <property type="protein sequence ID" value="MBA2176517.1"/>
    <property type="molecule type" value="Genomic_DNA"/>
</dbReference>
<comment type="caution">
    <text evidence="1">The sequence shown here is derived from an EMBL/GenBank/DDBJ whole genome shotgun (WGS) entry which is preliminary data.</text>
</comment>
<evidence type="ECO:0000313" key="2">
    <source>
        <dbReference type="Proteomes" id="UP000571017"/>
    </source>
</evidence>
<organism evidence="1 2">
    <name type="scientific">Halobacillus locisalis</name>
    <dbReference type="NCBI Taxonomy" id="220753"/>
    <lineage>
        <taxon>Bacteria</taxon>
        <taxon>Bacillati</taxon>
        <taxon>Bacillota</taxon>
        <taxon>Bacilli</taxon>
        <taxon>Bacillales</taxon>
        <taxon>Bacillaceae</taxon>
        <taxon>Halobacillus</taxon>
    </lineage>
</organism>
<proteinExistence type="predicted"/>
<name>A0A838CWU7_9BACI</name>
<evidence type="ECO:0008006" key="3">
    <source>
        <dbReference type="Google" id="ProtNLM"/>
    </source>
</evidence>
<keyword evidence="2" id="KW-1185">Reference proteome</keyword>
<dbReference type="RefSeq" id="WP_181473533.1">
    <property type="nucleotide sequence ID" value="NZ_JACEFG010000003.1"/>
</dbReference>
<protein>
    <recommendedName>
        <fullName evidence="3">Heat induced stress protein YflT</fullName>
    </recommendedName>
</protein>
<dbReference type="Proteomes" id="UP000571017">
    <property type="component" value="Unassembled WGS sequence"/>
</dbReference>
<sequence>MTKHIEAFFESENDAESAKADLQELSIEKELVEPIPADTDLGPIIPIAGSASSGPGAVSFEDVAEPTRDGALFSKKHLTHVLHFYLKDEEFDHAVKKIEKHNGHMNEKHL</sequence>
<evidence type="ECO:0000313" key="1">
    <source>
        <dbReference type="EMBL" id="MBA2176517.1"/>
    </source>
</evidence>
<dbReference type="AlphaFoldDB" id="A0A838CWU7"/>
<gene>
    <name evidence="1" type="ORF">H0266_16585</name>
</gene>